<feature type="transmembrane region" description="Helical" evidence="1">
    <location>
        <begin position="12"/>
        <end position="33"/>
    </location>
</feature>
<keyword evidence="1" id="KW-1133">Transmembrane helix</keyword>
<dbReference type="RefSeq" id="WP_201920309.1">
    <property type="nucleotide sequence ID" value="NZ_BAABAX010000003.1"/>
</dbReference>
<proteinExistence type="predicted"/>
<evidence type="ECO:0000313" key="2">
    <source>
        <dbReference type="EMBL" id="MBL0684332.1"/>
    </source>
</evidence>
<sequence length="103" mass="11429">MKKSILQKENRPILLGLLAPAIIVVSALFSTLLKNSITLFISKTLYLTAFVVSCLGFIMATINFDKKKKLKSMIGIILNLFVPLLVLVLFINLIIEIVALINL</sequence>
<keyword evidence="1" id="KW-0812">Transmembrane</keyword>
<gene>
    <name evidence="2" type="ORF">JJQ60_12455</name>
</gene>
<dbReference type="EMBL" id="JAERQJ010000004">
    <property type="protein sequence ID" value="MBL0684332.1"/>
    <property type="molecule type" value="Genomic_DNA"/>
</dbReference>
<comment type="caution">
    <text evidence="2">The sequence shown here is derived from an EMBL/GenBank/DDBJ whole genome shotgun (WGS) entry which is preliminary data.</text>
</comment>
<dbReference type="Proteomes" id="UP000651057">
    <property type="component" value="Unassembled WGS sequence"/>
</dbReference>
<dbReference type="AlphaFoldDB" id="A0A936ZRZ5"/>
<evidence type="ECO:0000313" key="3">
    <source>
        <dbReference type="Proteomes" id="UP000651057"/>
    </source>
</evidence>
<feature type="transmembrane region" description="Helical" evidence="1">
    <location>
        <begin position="76"/>
        <end position="101"/>
    </location>
</feature>
<evidence type="ECO:0000256" key="1">
    <source>
        <dbReference type="SAM" id="Phobius"/>
    </source>
</evidence>
<name>A0A936ZRZ5_9FLAO</name>
<keyword evidence="3" id="KW-1185">Reference proteome</keyword>
<accession>A0A936ZRZ5</accession>
<feature type="transmembrane region" description="Helical" evidence="1">
    <location>
        <begin position="45"/>
        <end position="64"/>
    </location>
</feature>
<reference evidence="2" key="1">
    <citation type="submission" date="2021-01" db="EMBL/GenBank/DDBJ databases">
        <authorList>
            <person name="Zhong Y.L."/>
        </authorList>
    </citation>
    <scope>NUCLEOTIDE SEQUENCE</scope>
    <source>
        <strain evidence="2">KCTC 23302</strain>
    </source>
</reference>
<organism evidence="2 3">
    <name type="scientific">Aquimarina mytili</name>
    <dbReference type="NCBI Taxonomy" id="874423"/>
    <lineage>
        <taxon>Bacteria</taxon>
        <taxon>Pseudomonadati</taxon>
        <taxon>Bacteroidota</taxon>
        <taxon>Flavobacteriia</taxon>
        <taxon>Flavobacteriales</taxon>
        <taxon>Flavobacteriaceae</taxon>
        <taxon>Aquimarina</taxon>
    </lineage>
</organism>
<protein>
    <submittedName>
        <fullName evidence="2">Uncharacterized protein</fullName>
    </submittedName>
</protein>
<keyword evidence="1" id="KW-0472">Membrane</keyword>